<name>A0A840E0Z5_9BACT</name>
<feature type="domain" description="DUF4382" evidence="1">
    <location>
        <begin position="33"/>
        <end position="173"/>
    </location>
</feature>
<reference evidence="2 3" key="1">
    <citation type="submission" date="2020-08" db="EMBL/GenBank/DDBJ databases">
        <title>Genomic Encyclopedia of Type Strains, Phase IV (KMG-IV): sequencing the most valuable type-strain genomes for metagenomic binning, comparative biology and taxonomic classification.</title>
        <authorList>
            <person name="Goeker M."/>
        </authorList>
    </citation>
    <scope>NUCLEOTIDE SEQUENCE [LARGE SCALE GENOMIC DNA]</scope>
    <source>
        <strain evidence="2 3">DSM 105137</strain>
    </source>
</reference>
<dbReference type="AlphaFoldDB" id="A0A840E0Z5"/>
<keyword evidence="3" id="KW-1185">Reference proteome</keyword>
<evidence type="ECO:0000259" key="1">
    <source>
        <dbReference type="Pfam" id="PF14321"/>
    </source>
</evidence>
<protein>
    <recommendedName>
        <fullName evidence="1">DUF4382 domain-containing protein</fullName>
    </recommendedName>
</protein>
<organism evidence="2 3">
    <name type="scientific">Neolewinella aquimaris</name>
    <dbReference type="NCBI Taxonomy" id="1835722"/>
    <lineage>
        <taxon>Bacteria</taxon>
        <taxon>Pseudomonadati</taxon>
        <taxon>Bacteroidota</taxon>
        <taxon>Saprospiria</taxon>
        <taxon>Saprospirales</taxon>
        <taxon>Lewinellaceae</taxon>
        <taxon>Neolewinella</taxon>
    </lineage>
</organism>
<dbReference type="InterPro" id="IPR025491">
    <property type="entry name" value="DUF4382"/>
</dbReference>
<proteinExistence type="predicted"/>
<dbReference type="EMBL" id="JACIFF010000001">
    <property type="protein sequence ID" value="MBB4077623.1"/>
    <property type="molecule type" value="Genomic_DNA"/>
</dbReference>
<comment type="caution">
    <text evidence="2">The sequence shown here is derived from an EMBL/GenBank/DDBJ whole genome shotgun (WGS) entry which is preliminary data.</text>
</comment>
<evidence type="ECO:0000313" key="2">
    <source>
        <dbReference type="EMBL" id="MBB4077623.1"/>
    </source>
</evidence>
<gene>
    <name evidence="2" type="ORF">GGR28_000224</name>
</gene>
<evidence type="ECO:0000313" key="3">
    <source>
        <dbReference type="Proteomes" id="UP000576209"/>
    </source>
</evidence>
<dbReference type="Pfam" id="PF14321">
    <property type="entry name" value="DUF4382"/>
    <property type="match status" value="1"/>
</dbReference>
<sequence>MTTFNLPKLFAPALFLFLLLPSCEKEESSTEAKGEFSMEITDAPIDDASVKAVFVTVTDVRLDGNSVEGFNQTTVELSSLTEGKTATLFTGQLDAKTYSSIDLVLEDGDVNGQPGCYLLNQDNEKVALEVANEGVIRIENSTTEVKQNSAVQAVVDFDLRKALIRTEGASESYRFAGESRLQSSVRMVRRDQSGTLSGTVTNSTSEDGTIVVYAYEKGTYSSQEAEGEENSRFLRAVSSTTVKASGDYTLAFLPSGTYELVAVSYKDTDSDGKIEMRGTFSASALAGVNLLGLSVNASSTTTADFTLTSLIR</sequence>
<dbReference type="Proteomes" id="UP000576209">
    <property type="component" value="Unassembled WGS sequence"/>
</dbReference>
<accession>A0A840E0Z5</accession>
<dbReference type="RefSeq" id="WP_183493874.1">
    <property type="nucleotide sequence ID" value="NZ_JACIFF010000001.1"/>
</dbReference>